<dbReference type="AlphaFoldDB" id="A0A938BRE1"/>
<evidence type="ECO:0000313" key="2">
    <source>
        <dbReference type="EMBL" id="MBM3317746.1"/>
    </source>
</evidence>
<organism evidence="2 3">
    <name type="scientific">Eiseniibacteriota bacterium</name>
    <dbReference type="NCBI Taxonomy" id="2212470"/>
    <lineage>
        <taxon>Bacteria</taxon>
        <taxon>Candidatus Eiseniibacteriota</taxon>
    </lineage>
</organism>
<feature type="transmembrane region" description="Helical" evidence="1">
    <location>
        <begin position="215"/>
        <end position="232"/>
    </location>
</feature>
<dbReference type="Proteomes" id="UP000748308">
    <property type="component" value="Unassembled WGS sequence"/>
</dbReference>
<proteinExistence type="predicted"/>
<keyword evidence="1" id="KW-0812">Transmembrane</keyword>
<sequence length="266" mass="29359">MEGALAGRRRARATVLAVGLASGSLLLLLVLLTIRTWQGPDIFYHLFLGRRILDGGGFQPADDLLVRQPQYVNLYWLFQVIAELLHRAGGVTAASLLFTAVWTAVCALWARAAGCLRRPAIGLPLALGAILILGSRFEPRPEAFSYLWLILQLGWLSAWDPTARTPVRFYVLFAASQALWANMHGYFVLGPLLVAARLAGAWLRREERRAWRRPALLLVLALAASCLSPFGWRTWAFAHTLAAFLRSVGGAITEFGPPTGAFLRVW</sequence>
<feature type="transmembrane region" description="Helical" evidence="1">
    <location>
        <begin position="120"/>
        <end position="137"/>
    </location>
</feature>
<comment type="caution">
    <text evidence="2">The sequence shown here is derived from an EMBL/GenBank/DDBJ whole genome shotgun (WGS) entry which is preliminary data.</text>
</comment>
<keyword evidence="1" id="KW-1133">Transmembrane helix</keyword>
<dbReference type="EMBL" id="VGIY01000179">
    <property type="protein sequence ID" value="MBM3317746.1"/>
    <property type="molecule type" value="Genomic_DNA"/>
</dbReference>
<feature type="non-terminal residue" evidence="2">
    <location>
        <position position="266"/>
    </location>
</feature>
<protein>
    <submittedName>
        <fullName evidence="2">Uncharacterized protein</fullName>
    </submittedName>
</protein>
<evidence type="ECO:0000313" key="3">
    <source>
        <dbReference type="Proteomes" id="UP000748308"/>
    </source>
</evidence>
<gene>
    <name evidence="2" type="ORF">FJY75_07820</name>
</gene>
<name>A0A938BRE1_UNCEI</name>
<evidence type="ECO:0000256" key="1">
    <source>
        <dbReference type="SAM" id="Phobius"/>
    </source>
</evidence>
<reference evidence="2" key="1">
    <citation type="submission" date="2019-03" db="EMBL/GenBank/DDBJ databases">
        <title>Lake Tanganyika Metagenome-Assembled Genomes (MAGs).</title>
        <authorList>
            <person name="Tran P."/>
        </authorList>
    </citation>
    <scope>NUCLEOTIDE SEQUENCE</scope>
    <source>
        <strain evidence="2">M_DeepCast_400m_m2_100</strain>
    </source>
</reference>
<feature type="transmembrane region" description="Helical" evidence="1">
    <location>
        <begin position="84"/>
        <end position="108"/>
    </location>
</feature>
<accession>A0A938BRE1</accession>
<feature type="transmembrane region" description="Helical" evidence="1">
    <location>
        <begin position="12"/>
        <end position="34"/>
    </location>
</feature>
<keyword evidence="1" id="KW-0472">Membrane</keyword>
<feature type="transmembrane region" description="Helical" evidence="1">
    <location>
        <begin position="183"/>
        <end position="203"/>
    </location>
</feature>